<dbReference type="PRINTS" id="PR00420">
    <property type="entry name" value="RNGMNOXGNASE"/>
</dbReference>
<evidence type="ECO:0000313" key="5">
    <source>
        <dbReference type="EMBL" id="AXI77297.1"/>
    </source>
</evidence>
<dbReference type="AlphaFoldDB" id="A0A345SU92"/>
<dbReference type="InterPro" id="IPR002938">
    <property type="entry name" value="FAD-bd"/>
</dbReference>
<dbReference type="SUPFAM" id="SSF51905">
    <property type="entry name" value="FAD/NAD(P)-binding domain"/>
    <property type="match status" value="1"/>
</dbReference>
<evidence type="ECO:0000259" key="4">
    <source>
        <dbReference type="Pfam" id="PF01494"/>
    </source>
</evidence>
<name>A0A345SU92_9ACTN</name>
<dbReference type="Gene3D" id="3.40.30.120">
    <property type="match status" value="1"/>
</dbReference>
<dbReference type="OrthoDB" id="8670884at2"/>
<dbReference type="GO" id="GO:0016709">
    <property type="term" value="F:oxidoreductase activity, acting on paired donors, with incorporation or reduction of molecular oxygen, NAD(P)H as one donor, and incorporation of one atom of oxygen"/>
    <property type="evidence" value="ECO:0007669"/>
    <property type="project" value="UniProtKB-ARBA"/>
</dbReference>
<accession>A0A345SU92</accession>
<dbReference type="KEGG" id="stri:C7M71_007420"/>
<evidence type="ECO:0000256" key="1">
    <source>
        <dbReference type="ARBA" id="ARBA00001974"/>
    </source>
</evidence>
<gene>
    <name evidence="5" type="ORF">C7M71_007420</name>
</gene>
<dbReference type="EMBL" id="CP031264">
    <property type="protein sequence ID" value="AXI77297.1"/>
    <property type="molecule type" value="Genomic_DNA"/>
</dbReference>
<sequence length="514" mass="54997">MSTPTVVVAGAGPTGLALACGLRMAGVSVRVIDKAERPSVASRALGLQPRGSEVLNRLGALGDLPERSVRMAEVATHVNGRCLVRLRVGRYAALTSWPVLVNSQAEVETRLRRRLGDLGVEVEWGRELLGADQDGGGVTVQLTDGTVRTEWLIGCDGAHSRVRKVAGIAFPGASVVERFLLADVRAALPLMRDTASVWLRKDQMLAVFPLPGGDLWRVVASAPPDGGDDVDSGGVAAVLRRELATHAGVDPSAAWEVVWTSVFGIQRRLADEYRRGRILLAGDAAHIHSPFGGQGMNTGLGDAENLAWKLALVASGRARDGLLDTYEAERRPVAREVVASTSGLTRLVLGESLPARAVRDHALVPLLRRPVVQRLLWEKSSQLKVGYRKGPLASRWPRLRSAVGSCAGDRVPDVECIRDDGSRTRLHAELGSRWAIIAPPADAQVYVDHARRRLGGAAAVAALSSSHAHGRRVMLVRPDAHLAWSGTAPAALDAWLARTLGDGLPRTSQWQPSD</sequence>
<dbReference type="RefSeq" id="WP_111490583.1">
    <property type="nucleotide sequence ID" value="NZ_CP031264.1"/>
</dbReference>
<dbReference type="Proteomes" id="UP000249340">
    <property type="component" value="Chromosome"/>
</dbReference>
<dbReference type="Pfam" id="PF01494">
    <property type="entry name" value="FAD_binding_3"/>
    <property type="match status" value="1"/>
</dbReference>
<dbReference type="Pfam" id="PF21274">
    <property type="entry name" value="Rng_hyd_C"/>
    <property type="match status" value="1"/>
</dbReference>
<evidence type="ECO:0000256" key="3">
    <source>
        <dbReference type="ARBA" id="ARBA00022827"/>
    </source>
</evidence>
<dbReference type="InterPro" id="IPR050641">
    <property type="entry name" value="RIFMO-like"/>
</dbReference>
<dbReference type="PANTHER" id="PTHR43004">
    <property type="entry name" value="TRK SYSTEM POTASSIUM UPTAKE PROTEIN"/>
    <property type="match status" value="1"/>
</dbReference>
<protein>
    <recommendedName>
        <fullName evidence="4">FAD-binding domain-containing protein</fullName>
    </recommendedName>
</protein>
<reference evidence="6" key="1">
    <citation type="submission" date="2018-07" db="EMBL/GenBank/DDBJ databases">
        <title>Streptacidiphilus bronchialis DSM 106435 chromosome.</title>
        <authorList>
            <person name="Batra D."/>
            <person name="Gulvik C.A."/>
        </authorList>
    </citation>
    <scope>NUCLEOTIDE SEQUENCE [LARGE SCALE GENOMIC DNA]</scope>
    <source>
        <strain evidence="6">DSM 106435</strain>
    </source>
</reference>
<dbReference type="Gene3D" id="3.50.50.60">
    <property type="entry name" value="FAD/NAD(P)-binding domain"/>
    <property type="match status" value="1"/>
</dbReference>
<dbReference type="GO" id="GO:0071949">
    <property type="term" value="F:FAD binding"/>
    <property type="evidence" value="ECO:0007669"/>
    <property type="project" value="InterPro"/>
</dbReference>
<comment type="cofactor">
    <cofactor evidence="1">
        <name>FAD</name>
        <dbReference type="ChEBI" id="CHEBI:57692"/>
    </cofactor>
</comment>
<keyword evidence="2" id="KW-0285">Flavoprotein</keyword>
<dbReference type="Gene3D" id="3.30.70.2450">
    <property type="match status" value="1"/>
</dbReference>
<evidence type="ECO:0000313" key="6">
    <source>
        <dbReference type="Proteomes" id="UP000249340"/>
    </source>
</evidence>
<dbReference type="InterPro" id="IPR036188">
    <property type="entry name" value="FAD/NAD-bd_sf"/>
</dbReference>
<feature type="domain" description="FAD-binding" evidence="4">
    <location>
        <begin position="5"/>
        <end position="340"/>
    </location>
</feature>
<keyword evidence="3" id="KW-0274">FAD</keyword>
<organism evidence="5 6">
    <name type="scientific">Peterkaempfera bronchialis</name>
    <dbReference type="NCBI Taxonomy" id="2126346"/>
    <lineage>
        <taxon>Bacteria</taxon>
        <taxon>Bacillati</taxon>
        <taxon>Actinomycetota</taxon>
        <taxon>Actinomycetes</taxon>
        <taxon>Kitasatosporales</taxon>
        <taxon>Streptomycetaceae</taxon>
        <taxon>Peterkaempfera</taxon>
    </lineage>
</organism>
<evidence type="ECO:0000256" key="2">
    <source>
        <dbReference type="ARBA" id="ARBA00022630"/>
    </source>
</evidence>
<proteinExistence type="predicted"/>
<dbReference type="PANTHER" id="PTHR43004:SF19">
    <property type="entry name" value="BINDING MONOOXYGENASE, PUTATIVE (JCVI)-RELATED"/>
    <property type="match status" value="1"/>
</dbReference>
<keyword evidence="6" id="KW-1185">Reference proteome</keyword>